<keyword evidence="11" id="KW-1185">Reference proteome</keyword>
<dbReference type="GO" id="GO:0045202">
    <property type="term" value="C:synapse"/>
    <property type="evidence" value="ECO:0007669"/>
    <property type="project" value="GOC"/>
</dbReference>
<evidence type="ECO:0000259" key="9">
    <source>
        <dbReference type="Pfam" id="PF03522"/>
    </source>
</evidence>
<evidence type="ECO:0008006" key="12">
    <source>
        <dbReference type="Google" id="ProtNLM"/>
    </source>
</evidence>
<evidence type="ECO:0000256" key="1">
    <source>
        <dbReference type="ARBA" id="ARBA00004141"/>
    </source>
</evidence>
<reference evidence="10" key="1">
    <citation type="submission" date="2023-06" db="EMBL/GenBank/DDBJ databases">
        <authorList>
            <person name="Delattre M."/>
        </authorList>
    </citation>
    <scope>NUCLEOTIDE SEQUENCE</scope>
    <source>
        <strain evidence="10">AF72</strain>
    </source>
</reference>
<proteinExistence type="predicted"/>
<dbReference type="Proteomes" id="UP001177023">
    <property type="component" value="Unassembled WGS sequence"/>
</dbReference>
<organism evidence="10 11">
    <name type="scientific">Mesorhabditis spiculigera</name>
    <dbReference type="NCBI Taxonomy" id="96644"/>
    <lineage>
        <taxon>Eukaryota</taxon>
        <taxon>Metazoa</taxon>
        <taxon>Ecdysozoa</taxon>
        <taxon>Nematoda</taxon>
        <taxon>Chromadorea</taxon>
        <taxon>Rhabditida</taxon>
        <taxon>Rhabditina</taxon>
        <taxon>Rhabditomorpha</taxon>
        <taxon>Rhabditoidea</taxon>
        <taxon>Rhabditidae</taxon>
        <taxon>Mesorhabditinae</taxon>
        <taxon>Mesorhabditis</taxon>
    </lineage>
</organism>
<dbReference type="Pfam" id="PF00324">
    <property type="entry name" value="AA_permease"/>
    <property type="match status" value="2"/>
</dbReference>
<sequence>MSPIALIYCFFLLLHHTFSRRPRNPYAALTNAFGRAYSDASFRLRATRKMPLFMNHEQDRLLHQIEEEGPGYSADPTPISTPVRETKKVMRFTCEIDHANVLPMPSGDHSSVSGNAPLLSVSSLVPPKSPSGTSLKPVSSVGSISRNNSTRELFSWEQGKTNNLALYDEPQGQYVSNYLGAFTTPGPAERDQQKRAKADLGVMLGVYLPTIQHILGVTMFIRLFWAVGIAGLGQTFLMLFLCCFCTFLTCISISAVATNGVMESGGAYYLISRNLGPEFGSAVGILFYLANTVATSMYLVGGIEILLLYIFPSLTIGGPDVHHDTGTWGMMTHNLRLYSTILLLIEFAIVAMGVKFVQLLAPVSLICVICSILACYAGGVEKTLNPSAGHYVCMLNDRLLQSDVVLPPGAAFEDMCLYCNKSNEFLTTTFCNSSTSSCDAMIGGNLRCINGFPGLYSGAFMENFGPNYVDAFYTSVNTQADKKTDVFQDVRTTFFVLLAIWFPAVTGIFTGANMSGDLKNPQTSIPGGTIAAQLTTSFVYFSLAFVFGATIDGNVLRDKNGKSVGSNLVVALLAWPSPWVLLVGSFLSTFGAALQCLCSAPRILQAIAKDDVIPILAPFKVVTSKNEPFNGLILTTVIAECAILLGGMDNIAAVVDFFFLMCYGFVNIICTLHSVLGAPNWRPRFKYYHWTLSFIGAFLCFFIMFSTHWDYALIACALCLLIYKYVEWKGAKKEWGDGIRGLALSTAQYSLMKIEDKDPHPKNWRPQLLLIMSMPWSKDNIDIRYMNLLNLASQLKAGRGLSIVSSFIRGNPFSVDDRKRANEIRARMEADMDNLRLRGFSKAIIYGEDQIIGSMSTLVQSIGLGGLKPNTMLISWPTHDRGEHELADSEYQTFTDKLHAAVAMEMALLVAKGIINFPNTQTAVKLHGYIDVYWIVQDGGLCLLVAYLLKLNKIWRGCKLRIIAIAQESDNNTRMQQDLQKYVYQLRIDAKILIVELADPQISKNAFERTLLMEERTKFIHKMQQQRSIQRGEGQYLSPLVVAEQQQAREKANSKGTISSSEADAETEDSGEEEKKLEENDAVPELNDHDKKQDVKKKMRALDRNKVHKMHTAIRLNELITEHSKEDSQLVLLNLPKPPIGREGLDDYIHYLEVLSDNLTRVIFVRGTGKEVLTTGS</sequence>
<feature type="transmembrane region" description="Helical" evidence="6">
    <location>
        <begin position="237"/>
        <end position="262"/>
    </location>
</feature>
<feature type="transmembrane region" description="Helical" evidence="6">
    <location>
        <begin position="530"/>
        <end position="551"/>
    </location>
</feature>
<feature type="signal peptide" evidence="7">
    <location>
        <begin position="1"/>
        <end position="19"/>
    </location>
</feature>
<feature type="domain" description="SLC12A transporter C-terminal" evidence="9">
    <location>
        <begin position="926"/>
        <end position="1053"/>
    </location>
</feature>
<dbReference type="GO" id="GO:0015379">
    <property type="term" value="F:potassium:chloride symporter activity"/>
    <property type="evidence" value="ECO:0007669"/>
    <property type="project" value="TreeGrafter"/>
</dbReference>
<evidence type="ECO:0000313" key="11">
    <source>
        <dbReference type="Proteomes" id="UP001177023"/>
    </source>
</evidence>
<evidence type="ECO:0000256" key="7">
    <source>
        <dbReference type="SAM" id="SignalP"/>
    </source>
</evidence>
<gene>
    <name evidence="10" type="ORF">MSPICULIGERA_LOCUS22868</name>
</gene>
<comment type="caution">
    <text evidence="10">The sequence shown here is derived from an EMBL/GenBank/DDBJ whole genome shotgun (WGS) entry which is preliminary data.</text>
</comment>
<feature type="non-terminal residue" evidence="10">
    <location>
        <position position="1177"/>
    </location>
</feature>
<keyword evidence="4 6" id="KW-0472">Membrane</keyword>
<dbReference type="PANTHER" id="PTHR11827">
    <property type="entry name" value="SOLUTE CARRIER FAMILY 12, CATION COTRANSPORTERS"/>
    <property type="match status" value="1"/>
</dbReference>
<feature type="transmembrane region" description="Helical" evidence="6">
    <location>
        <begin position="335"/>
        <end position="354"/>
    </location>
</feature>
<keyword evidence="7" id="KW-0732">Signal</keyword>
<dbReference type="GO" id="GO:0055075">
    <property type="term" value="P:potassium ion homeostasis"/>
    <property type="evidence" value="ECO:0007669"/>
    <property type="project" value="TreeGrafter"/>
</dbReference>
<dbReference type="InterPro" id="IPR004841">
    <property type="entry name" value="AA-permease/SLC12A_dom"/>
</dbReference>
<dbReference type="InterPro" id="IPR004842">
    <property type="entry name" value="SLC12A_fam"/>
</dbReference>
<feature type="transmembrane region" description="Helical" evidence="6">
    <location>
        <begin position="687"/>
        <end position="705"/>
    </location>
</feature>
<feature type="domain" description="Amino acid permease/ SLC12A" evidence="8">
    <location>
        <begin position="473"/>
        <end position="769"/>
    </location>
</feature>
<accession>A0AA36DBR0</accession>
<dbReference type="Gene3D" id="1.20.1740.10">
    <property type="entry name" value="Amino acid/polyamine transporter I"/>
    <property type="match status" value="1"/>
</dbReference>
<comment type="subcellular location">
    <subcellularLocation>
        <location evidence="1">Membrane</location>
        <topology evidence="1">Multi-pass membrane protein</topology>
    </subcellularLocation>
</comment>
<dbReference type="GO" id="GO:0005886">
    <property type="term" value="C:plasma membrane"/>
    <property type="evidence" value="ECO:0007669"/>
    <property type="project" value="TreeGrafter"/>
</dbReference>
<evidence type="ECO:0000256" key="3">
    <source>
        <dbReference type="ARBA" id="ARBA00022989"/>
    </source>
</evidence>
<dbReference type="InterPro" id="IPR018491">
    <property type="entry name" value="SLC12_C"/>
</dbReference>
<feature type="domain" description="Amino acid permease/ SLC12A" evidence="8">
    <location>
        <begin position="206"/>
        <end position="377"/>
    </location>
</feature>
<dbReference type="GO" id="GO:0007268">
    <property type="term" value="P:chemical synaptic transmission"/>
    <property type="evidence" value="ECO:0007669"/>
    <property type="project" value="TreeGrafter"/>
</dbReference>
<keyword evidence="3 6" id="KW-1133">Transmembrane helix</keyword>
<feature type="transmembrane region" description="Helical" evidence="6">
    <location>
        <begin position="492"/>
        <end position="510"/>
    </location>
</feature>
<feature type="transmembrane region" description="Helical" evidence="6">
    <location>
        <begin position="360"/>
        <end position="379"/>
    </location>
</feature>
<evidence type="ECO:0000256" key="6">
    <source>
        <dbReference type="SAM" id="Phobius"/>
    </source>
</evidence>
<dbReference type="GO" id="GO:1990573">
    <property type="term" value="P:potassium ion import across plasma membrane"/>
    <property type="evidence" value="ECO:0007669"/>
    <property type="project" value="TreeGrafter"/>
</dbReference>
<evidence type="ECO:0000256" key="4">
    <source>
        <dbReference type="ARBA" id="ARBA00023136"/>
    </source>
</evidence>
<evidence type="ECO:0000256" key="2">
    <source>
        <dbReference type="ARBA" id="ARBA00022692"/>
    </source>
</evidence>
<feature type="transmembrane region" description="Helical" evidence="6">
    <location>
        <begin position="563"/>
        <end position="581"/>
    </location>
</feature>
<keyword evidence="2 6" id="KW-0812">Transmembrane</keyword>
<dbReference type="AlphaFoldDB" id="A0AA36DBR0"/>
<dbReference type="Pfam" id="PF03522">
    <property type="entry name" value="SLC12"/>
    <property type="match status" value="2"/>
</dbReference>
<feature type="transmembrane region" description="Helical" evidence="6">
    <location>
        <begin position="654"/>
        <end position="675"/>
    </location>
</feature>
<evidence type="ECO:0000256" key="5">
    <source>
        <dbReference type="SAM" id="MobiDB-lite"/>
    </source>
</evidence>
<feature type="compositionally biased region" description="Polar residues" evidence="5">
    <location>
        <begin position="132"/>
        <end position="145"/>
    </location>
</feature>
<evidence type="ECO:0000259" key="8">
    <source>
        <dbReference type="Pfam" id="PF00324"/>
    </source>
</evidence>
<feature type="compositionally biased region" description="Acidic residues" evidence="5">
    <location>
        <begin position="1063"/>
        <end position="1072"/>
    </location>
</feature>
<evidence type="ECO:0000313" key="10">
    <source>
        <dbReference type="EMBL" id="CAJ0584828.1"/>
    </source>
</evidence>
<feature type="region of interest" description="Disordered" evidence="5">
    <location>
        <begin position="123"/>
        <end position="145"/>
    </location>
</feature>
<dbReference type="EMBL" id="CATQJA010002701">
    <property type="protein sequence ID" value="CAJ0584828.1"/>
    <property type="molecule type" value="Genomic_DNA"/>
</dbReference>
<feature type="domain" description="SLC12A transporter C-terminal" evidence="9">
    <location>
        <begin position="1088"/>
        <end position="1175"/>
    </location>
</feature>
<feature type="chain" id="PRO_5041468725" description="Solute carrier family 12 member 6" evidence="7">
    <location>
        <begin position="20"/>
        <end position="1177"/>
    </location>
</feature>
<feature type="region of interest" description="Disordered" evidence="5">
    <location>
        <begin position="1048"/>
        <end position="1098"/>
    </location>
</feature>
<dbReference type="PANTHER" id="PTHR11827:SF53">
    <property type="entry name" value="K+_CL-COTRANSPORTER"/>
    <property type="match status" value="1"/>
</dbReference>
<name>A0AA36DBR0_9BILA</name>
<dbReference type="GO" id="GO:0006884">
    <property type="term" value="P:cell volume homeostasis"/>
    <property type="evidence" value="ECO:0007669"/>
    <property type="project" value="TreeGrafter"/>
</dbReference>
<feature type="transmembrane region" description="Helical" evidence="6">
    <location>
        <begin position="282"/>
        <end position="311"/>
    </location>
</feature>
<protein>
    <recommendedName>
        <fullName evidence="12">Solute carrier family 12 member 6</fullName>
    </recommendedName>
</protein>
<feature type="transmembrane region" description="Helical" evidence="6">
    <location>
        <begin position="200"/>
        <end position="225"/>
    </location>
</feature>
<dbReference type="GO" id="GO:0055064">
    <property type="term" value="P:chloride ion homeostasis"/>
    <property type="evidence" value="ECO:0007669"/>
    <property type="project" value="TreeGrafter"/>
</dbReference>